<dbReference type="InterPro" id="IPR003423">
    <property type="entry name" value="OMP_efflux"/>
</dbReference>
<dbReference type="Gene3D" id="1.20.1600.10">
    <property type="entry name" value="Outer membrane efflux proteins (OEP)"/>
    <property type="match status" value="1"/>
</dbReference>
<dbReference type="InterPro" id="IPR010131">
    <property type="entry name" value="MdtP/NodT-like"/>
</dbReference>
<name>L0H272_9GAMM</name>
<keyword evidence="2" id="KW-0175">Coiled coil</keyword>
<gene>
    <name evidence="3" type="ORF">Thimo_3479</name>
</gene>
<dbReference type="HOGENOM" id="CLU_012817_13_1_6"/>
<dbReference type="Proteomes" id="UP000010816">
    <property type="component" value="Chromosome"/>
</dbReference>
<organism evidence="3 4">
    <name type="scientific">Thioflavicoccus mobilis 8321</name>
    <dbReference type="NCBI Taxonomy" id="765912"/>
    <lineage>
        <taxon>Bacteria</taxon>
        <taxon>Pseudomonadati</taxon>
        <taxon>Pseudomonadota</taxon>
        <taxon>Gammaproteobacteria</taxon>
        <taxon>Chromatiales</taxon>
        <taxon>Chromatiaceae</taxon>
        <taxon>Thioflavicoccus</taxon>
    </lineage>
</organism>
<reference evidence="3 4" key="1">
    <citation type="submission" date="2011-09" db="EMBL/GenBank/DDBJ databases">
        <title>Complete sequence of chromosome of Thioflavicoccus mobilis 8321.</title>
        <authorList>
            <consortium name="US DOE Joint Genome Institute"/>
            <person name="Lucas S."/>
            <person name="Han J."/>
            <person name="Lapidus A."/>
            <person name="Cheng J.-F."/>
            <person name="Goodwin L."/>
            <person name="Pitluck S."/>
            <person name="Peters L."/>
            <person name="Ovchinnikova G."/>
            <person name="Lu M."/>
            <person name="Detter J.C."/>
            <person name="Han C."/>
            <person name="Tapia R."/>
            <person name="Land M."/>
            <person name="Hauser L."/>
            <person name="Kyrpides N."/>
            <person name="Ivanova N."/>
            <person name="Pagani I."/>
            <person name="Vogl K."/>
            <person name="Liu Z."/>
            <person name="Imhoff J."/>
            <person name="Thiel V."/>
            <person name="Frigaard N.-U."/>
            <person name="Bryant D."/>
            <person name="Woyke T."/>
        </authorList>
    </citation>
    <scope>NUCLEOTIDE SEQUENCE [LARGE SCALE GENOMIC DNA]</scope>
    <source>
        <strain evidence="3 4">8321</strain>
    </source>
</reference>
<proteinExistence type="inferred from homology"/>
<evidence type="ECO:0000313" key="3">
    <source>
        <dbReference type="EMBL" id="AGA92142.1"/>
    </source>
</evidence>
<comment type="similarity">
    <text evidence="1">Belongs to the outer membrane factor (OMF) (TC 1.B.17) family.</text>
</comment>
<evidence type="ECO:0000256" key="2">
    <source>
        <dbReference type="SAM" id="Coils"/>
    </source>
</evidence>
<dbReference type="PANTHER" id="PTHR30203">
    <property type="entry name" value="OUTER MEMBRANE CATION EFFLUX PROTEIN"/>
    <property type="match status" value="1"/>
</dbReference>
<dbReference type="Gene3D" id="2.20.200.10">
    <property type="entry name" value="Outer membrane efflux proteins (OEP)"/>
    <property type="match status" value="1"/>
</dbReference>
<dbReference type="GO" id="GO:0015562">
    <property type="term" value="F:efflux transmembrane transporter activity"/>
    <property type="evidence" value="ECO:0007669"/>
    <property type="project" value="InterPro"/>
</dbReference>
<dbReference type="RefSeq" id="WP_015282269.1">
    <property type="nucleotide sequence ID" value="NC_019940.1"/>
</dbReference>
<accession>L0H272</accession>
<dbReference type="eggNOG" id="COG1538">
    <property type="taxonomic scope" value="Bacteria"/>
</dbReference>
<dbReference type="PROSITE" id="PS51257">
    <property type="entry name" value="PROKAR_LIPOPROTEIN"/>
    <property type="match status" value="1"/>
</dbReference>
<dbReference type="EMBL" id="CP003051">
    <property type="protein sequence ID" value="AGA92142.1"/>
    <property type="molecule type" value="Genomic_DNA"/>
</dbReference>
<keyword evidence="4" id="KW-1185">Reference proteome</keyword>
<dbReference type="OrthoDB" id="9770517at2"/>
<dbReference type="STRING" id="765912.Thimo_3479"/>
<dbReference type="PATRIC" id="fig|765912.4.peg.3411"/>
<dbReference type="Pfam" id="PF02321">
    <property type="entry name" value="OEP"/>
    <property type="match status" value="2"/>
</dbReference>
<protein>
    <submittedName>
        <fullName evidence="3">Outer membrane protein</fullName>
    </submittedName>
</protein>
<sequence>MRISTDALHPLHLAALLATLWLTACGGLPERTDYAAAAKADVAGVSAWSALDVGTPSAHLDELIRSPELDALVAEALTANPDLQQTLLTLEILRAEQRRTGAARLPSLEAGLAGDKGEDAGTSYTGSLTLGWELDLWRKLSDEYRAAGLDVAEQQALYESARDTLAAEVMQTWLGLIADWHAVAIERRRLATLAKNEQFIIQRYRNGLGTLEDLASARTSTASSRANLESYEESLAQHERQLRGLLGRTDAAPIATLADYPEVGLPLAEMPAQTLARRPDLRAAYLAIEAADLRTSVAYKDLLPRIDLQAALTDVARSPGEALLSDPVWSLLAQLTAPLYQGGRLRAAVEVAKLKTAQAYQAYRETLVDAVTQVGDALGQERSLAKQQTHITTALAAARNNLAQYQRSYRTGLVDILDLLSVQQSTYDLEAQLDELRFQRLDNRIALGLALGLGVSE</sequence>
<evidence type="ECO:0000313" key="4">
    <source>
        <dbReference type="Proteomes" id="UP000010816"/>
    </source>
</evidence>
<dbReference type="SUPFAM" id="SSF56954">
    <property type="entry name" value="Outer membrane efflux proteins (OEP)"/>
    <property type="match status" value="1"/>
</dbReference>
<evidence type="ECO:0000256" key="1">
    <source>
        <dbReference type="ARBA" id="ARBA00007613"/>
    </source>
</evidence>
<feature type="coiled-coil region" evidence="2">
    <location>
        <begin position="221"/>
        <end position="248"/>
    </location>
</feature>
<dbReference type="AlphaFoldDB" id="L0H272"/>
<dbReference type="KEGG" id="tmb:Thimo_3479"/>